<accession>A0A0C9TR51</accession>
<protein>
    <submittedName>
        <fullName evidence="1">Uncharacterized protein</fullName>
    </submittedName>
</protein>
<sequence length="51" mass="5855">MTILVESTTCTGLAREQAIKSYLQIIERDTGYMRLPPRAEEVIRSIERGEE</sequence>
<gene>
    <name evidence="1" type="ORF">M422DRAFT_39205</name>
</gene>
<evidence type="ECO:0000313" key="1">
    <source>
        <dbReference type="EMBL" id="KIJ24364.1"/>
    </source>
</evidence>
<dbReference type="HOGENOM" id="CLU_3107955_0_0_1"/>
<name>A0A0C9TR51_SPHS4</name>
<proteinExistence type="predicted"/>
<dbReference type="AlphaFoldDB" id="A0A0C9TR51"/>
<dbReference type="EMBL" id="KN837497">
    <property type="protein sequence ID" value="KIJ24364.1"/>
    <property type="molecule type" value="Genomic_DNA"/>
</dbReference>
<reference evidence="1 2" key="1">
    <citation type="submission" date="2014-06" db="EMBL/GenBank/DDBJ databases">
        <title>Evolutionary Origins and Diversification of the Mycorrhizal Mutualists.</title>
        <authorList>
            <consortium name="DOE Joint Genome Institute"/>
            <consortium name="Mycorrhizal Genomics Consortium"/>
            <person name="Kohler A."/>
            <person name="Kuo A."/>
            <person name="Nagy L.G."/>
            <person name="Floudas D."/>
            <person name="Copeland A."/>
            <person name="Barry K.W."/>
            <person name="Cichocki N."/>
            <person name="Veneault-Fourrey C."/>
            <person name="LaButti K."/>
            <person name="Lindquist E.A."/>
            <person name="Lipzen A."/>
            <person name="Lundell T."/>
            <person name="Morin E."/>
            <person name="Murat C."/>
            <person name="Riley R."/>
            <person name="Ohm R."/>
            <person name="Sun H."/>
            <person name="Tunlid A."/>
            <person name="Henrissat B."/>
            <person name="Grigoriev I.V."/>
            <person name="Hibbett D.S."/>
            <person name="Martin F."/>
        </authorList>
    </citation>
    <scope>NUCLEOTIDE SEQUENCE [LARGE SCALE GENOMIC DNA]</scope>
    <source>
        <strain evidence="1 2">SS14</strain>
    </source>
</reference>
<organism evidence="1 2">
    <name type="scientific">Sphaerobolus stellatus (strain SS14)</name>
    <dbReference type="NCBI Taxonomy" id="990650"/>
    <lineage>
        <taxon>Eukaryota</taxon>
        <taxon>Fungi</taxon>
        <taxon>Dikarya</taxon>
        <taxon>Basidiomycota</taxon>
        <taxon>Agaricomycotina</taxon>
        <taxon>Agaricomycetes</taxon>
        <taxon>Phallomycetidae</taxon>
        <taxon>Geastrales</taxon>
        <taxon>Sphaerobolaceae</taxon>
        <taxon>Sphaerobolus</taxon>
    </lineage>
</organism>
<evidence type="ECO:0000313" key="2">
    <source>
        <dbReference type="Proteomes" id="UP000054279"/>
    </source>
</evidence>
<keyword evidence="2" id="KW-1185">Reference proteome</keyword>
<dbReference type="Proteomes" id="UP000054279">
    <property type="component" value="Unassembled WGS sequence"/>
</dbReference>